<dbReference type="InterPro" id="IPR043504">
    <property type="entry name" value="Peptidase_S1_PA_chymotrypsin"/>
</dbReference>
<protein>
    <recommendedName>
        <fullName evidence="12">Peptidase S1 domain-containing protein</fullName>
    </recommendedName>
</protein>
<feature type="compositionally biased region" description="Basic and acidic residues" evidence="10">
    <location>
        <begin position="286"/>
        <end position="316"/>
    </location>
</feature>
<dbReference type="CDD" id="cd00190">
    <property type="entry name" value="Tryp_SPc"/>
    <property type="match status" value="1"/>
</dbReference>
<feature type="domain" description="Peptidase S1" evidence="12">
    <location>
        <begin position="50"/>
        <end position="273"/>
    </location>
</feature>
<evidence type="ECO:0000256" key="9">
    <source>
        <dbReference type="RuleBase" id="RU363034"/>
    </source>
</evidence>
<reference evidence="13" key="1">
    <citation type="submission" date="2020-05" db="UniProtKB">
        <authorList>
            <consortium name="EnsemblMetazoa"/>
        </authorList>
    </citation>
    <scope>IDENTIFICATION</scope>
    <source>
        <strain evidence="13">USDA</strain>
    </source>
</reference>
<evidence type="ECO:0000256" key="8">
    <source>
        <dbReference type="ARBA" id="ARBA00023157"/>
    </source>
</evidence>
<dbReference type="PROSITE" id="PS00135">
    <property type="entry name" value="TRYPSIN_SER"/>
    <property type="match status" value="1"/>
</dbReference>
<evidence type="ECO:0000256" key="2">
    <source>
        <dbReference type="ARBA" id="ARBA00007664"/>
    </source>
</evidence>
<dbReference type="EnsemblMetazoa" id="SCAU007204-RA">
    <property type="protein sequence ID" value="SCAU007204-PA"/>
    <property type="gene ID" value="SCAU007204"/>
</dbReference>
<keyword evidence="7" id="KW-0865">Zymogen</keyword>
<dbReference type="Gene3D" id="2.40.10.10">
    <property type="entry name" value="Trypsin-like serine proteases"/>
    <property type="match status" value="2"/>
</dbReference>
<dbReference type="InterPro" id="IPR001254">
    <property type="entry name" value="Trypsin_dom"/>
</dbReference>
<dbReference type="PROSITE" id="PS50240">
    <property type="entry name" value="TRYPSIN_DOM"/>
    <property type="match status" value="1"/>
</dbReference>
<accession>A0A1I8PE12</accession>
<comment type="subcellular location">
    <subcellularLocation>
        <location evidence="1">Secreted</location>
    </subcellularLocation>
</comment>
<dbReference type="VEuPathDB" id="VectorBase:SCAU007204"/>
<keyword evidence="4 9" id="KW-0645">Protease</keyword>
<evidence type="ECO:0000313" key="13">
    <source>
        <dbReference type="EnsemblMetazoa" id="SCAU007204-PA"/>
    </source>
</evidence>
<keyword evidence="6 9" id="KW-0720">Serine protease</keyword>
<evidence type="ECO:0000313" key="14">
    <source>
        <dbReference type="Proteomes" id="UP000095300"/>
    </source>
</evidence>
<organism evidence="13 14">
    <name type="scientific">Stomoxys calcitrans</name>
    <name type="common">Stable fly</name>
    <name type="synonym">Conops calcitrans</name>
    <dbReference type="NCBI Taxonomy" id="35570"/>
    <lineage>
        <taxon>Eukaryota</taxon>
        <taxon>Metazoa</taxon>
        <taxon>Ecdysozoa</taxon>
        <taxon>Arthropoda</taxon>
        <taxon>Hexapoda</taxon>
        <taxon>Insecta</taxon>
        <taxon>Pterygota</taxon>
        <taxon>Neoptera</taxon>
        <taxon>Endopterygota</taxon>
        <taxon>Diptera</taxon>
        <taxon>Brachycera</taxon>
        <taxon>Muscomorpha</taxon>
        <taxon>Muscoidea</taxon>
        <taxon>Muscidae</taxon>
        <taxon>Stomoxys</taxon>
    </lineage>
</organism>
<keyword evidence="3" id="KW-0964">Secreted</keyword>
<evidence type="ECO:0000259" key="12">
    <source>
        <dbReference type="PROSITE" id="PS50240"/>
    </source>
</evidence>
<feature type="chain" id="PRO_5009326458" description="Peptidase S1 domain-containing protein" evidence="11">
    <location>
        <begin position="29"/>
        <end position="316"/>
    </location>
</feature>
<gene>
    <name evidence="13" type="primary">106087262</name>
</gene>
<keyword evidence="14" id="KW-1185">Reference proteome</keyword>
<dbReference type="AlphaFoldDB" id="A0A1I8PE12"/>
<dbReference type="InterPro" id="IPR018114">
    <property type="entry name" value="TRYPSIN_HIS"/>
</dbReference>
<sequence>MNLWRSQENGKFLVLISLTVIICQYSQASIIETRDDLEILYPPQFTSNRIVGGEEAPDDFAPYQISLQSLKNRHFCGGAIIDKNWVITASHCVAGAKPEKLKILTGAQNLKNNTGNYYYADRIVMHCSYNNPAYANDIALIHLNSSIEFDNHTKAVEYNNEPLKDGDELVLTGWGTLSLGGEVPQMLQTLTVKYVPFNECRAAHDNSTWVDIGHLCTFNDKGKGACHGDSGGPLVHNGKLVALVNWGRPCAKGFPDAHAKVSYYYDFIRTTLRGCQRDNEEETTEEKEPVTEPEKEGEKETTEKVTTEKATTEKAP</sequence>
<dbReference type="Proteomes" id="UP000095300">
    <property type="component" value="Unassembled WGS sequence"/>
</dbReference>
<dbReference type="InterPro" id="IPR033116">
    <property type="entry name" value="TRYPSIN_SER"/>
</dbReference>
<evidence type="ECO:0000256" key="5">
    <source>
        <dbReference type="ARBA" id="ARBA00022801"/>
    </source>
</evidence>
<dbReference type="STRING" id="35570.A0A1I8PE12"/>
<dbReference type="GO" id="GO:0016485">
    <property type="term" value="P:protein processing"/>
    <property type="evidence" value="ECO:0007669"/>
    <property type="project" value="UniProtKB-ARBA"/>
</dbReference>
<name>A0A1I8PE12_STOCA</name>
<dbReference type="PANTHER" id="PTHR24276">
    <property type="entry name" value="POLYSERASE-RELATED"/>
    <property type="match status" value="1"/>
</dbReference>
<evidence type="ECO:0000256" key="10">
    <source>
        <dbReference type="SAM" id="MobiDB-lite"/>
    </source>
</evidence>
<dbReference type="PROSITE" id="PS00134">
    <property type="entry name" value="TRYPSIN_HIS"/>
    <property type="match status" value="1"/>
</dbReference>
<keyword evidence="11" id="KW-0732">Signal</keyword>
<dbReference type="SMART" id="SM00020">
    <property type="entry name" value="Tryp_SPc"/>
    <property type="match status" value="1"/>
</dbReference>
<dbReference type="InterPro" id="IPR050430">
    <property type="entry name" value="Peptidase_S1"/>
</dbReference>
<dbReference type="GO" id="GO:0004252">
    <property type="term" value="F:serine-type endopeptidase activity"/>
    <property type="evidence" value="ECO:0007669"/>
    <property type="project" value="InterPro"/>
</dbReference>
<comment type="similarity">
    <text evidence="2">Belongs to the peptidase S1 family.</text>
</comment>
<dbReference type="GO" id="GO:0005576">
    <property type="term" value="C:extracellular region"/>
    <property type="evidence" value="ECO:0007669"/>
    <property type="project" value="UniProtKB-SubCell"/>
</dbReference>
<evidence type="ECO:0000256" key="6">
    <source>
        <dbReference type="ARBA" id="ARBA00022825"/>
    </source>
</evidence>
<dbReference type="OrthoDB" id="8440449at2759"/>
<dbReference type="PANTHER" id="PTHR24276:SF98">
    <property type="entry name" value="FI18310P1-RELATED"/>
    <property type="match status" value="1"/>
</dbReference>
<evidence type="ECO:0000256" key="7">
    <source>
        <dbReference type="ARBA" id="ARBA00023145"/>
    </source>
</evidence>
<evidence type="ECO:0000256" key="4">
    <source>
        <dbReference type="ARBA" id="ARBA00022670"/>
    </source>
</evidence>
<dbReference type="SUPFAM" id="SSF50494">
    <property type="entry name" value="Trypsin-like serine proteases"/>
    <property type="match status" value="1"/>
</dbReference>
<keyword evidence="8" id="KW-1015">Disulfide bond</keyword>
<keyword evidence="5 9" id="KW-0378">Hydrolase</keyword>
<evidence type="ECO:0000256" key="1">
    <source>
        <dbReference type="ARBA" id="ARBA00004613"/>
    </source>
</evidence>
<dbReference type="Pfam" id="PF00089">
    <property type="entry name" value="Trypsin"/>
    <property type="match status" value="1"/>
</dbReference>
<feature type="region of interest" description="Disordered" evidence="10">
    <location>
        <begin position="276"/>
        <end position="316"/>
    </location>
</feature>
<feature type="signal peptide" evidence="11">
    <location>
        <begin position="1"/>
        <end position="28"/>
    </location>
</feature>
<proteinExistence type="inferred from homology"/>
<dbReference type="PRINTS" id="PR00722">
    <property type="entry name" value="CHYMOTRYPSIN"/>
</dbReference>
<dbReference type="InterPro" id="IPR009003">
    <property type="entry name" value="Peptidase_S1_PA"/>
</dbReference>
<dbReference type="KEGG" id="scac:106087262"/>
<dbReference type="InterPro" id="IPR001314">
    <property type="entry name" value="Peptidase_S1A"/>
</dbReference>
<evidence type="ECO:0000256" key="3">
    <source>
        <dbReference type="ARBA" id="ARBA00022525"/>
    </source>
</evidence>
<dbReference type="FunFam" id="2.40.10.10:FF:000047">
    <property type="entry name" value="Trypsin eta"/>
    <property type="match status" value="1"/>
</dbReference>
<evidence type="ECO:0000256" key="11">
    <source>
        <dbReference type="SAM" id="SignalP"/>
    </source>
</evidence>